<dbReference type="PANTHER" id="PTHR43788">
    <property type="entry name" value="DNA2/NAM7 HELICASE FAMILY MEMBER"/>
    <property type="match status" value="1"/>
</dbReference>
<dbReference type="GO" id="GO:0016787">
    <property type="term" value="F:hydrolase activity"/>
    <property type="evidence" value="ECO:0007669"/>
    <property type="project" value="UniProtKB-KW"/>
</dbReference>
<comment type="catalytic activity">
    <reaction evidence="3">
        <text>ATP + H2O = ADP + phosphate + H(+)</text>
        <dbReference type="Rhea" id="RHEA:13065"/>
        <dbReference type="ChEBI" id="CHEBI:15377"/>
        <dbReference type="ChEBI" id="CHEBI:15378"/>
        <dbReference type="ChEBI" id="CHEBI:30616"/>
        <dbReference type="ChEBI" id="CHEBI:43474"/>
        <dbReference type="ChEBI" id="CHEBI:456216"/>
        <dbReference type="EC" id="5.6.2.3"/>
    </reaction>
</comment>
<dbReference type="Gene3D" id="2.30.30.940">
    <property type="match status" value="1"/>
</dbReference>
<dbReference type="SMART" id="SM00382">
    <property type="entry name" value="AAA"/>
    <property type="match status" value="1"/>
</dbReference>
<dbReference type="Pfam" id="PF18335">
    <property type="entry name" value="SH3_13"/>
    <property type="match status" value="1"/>
</dbReference>
<protein>
    <recommendedName>
        <fullName evidence="3">ATP-dependent RecD2 DNA helicase</fullName>
        <ecNumber evidence="3">5.6.2.3</ecNumber>
    </recommendedName>
    <alternativeName>
        <fullName evidence="3">DNA 5'-3' helicase subunit RecD2</fullName>
    </alternativeName>
</protein>
<reference evidence="5" key="1">
    <citation type="submission" date="2020-02" db="EMBL/GenBank/DDBJ databases">
        <authorList>
            <person name="Meier V. D."/>
        </authorList>
    </citation>
    <scope>NUCLEOTIDE SEQUENCE</scope>
    <source>
        <strain evidence="5">AVDCRST_MAG26</strain>
    </source>
</reference>
<dbReference type="InterPro" id="IPR027417">
    <property type="entry name" value="P-loop_NTPase"/>
</dbReference>
<organism evidence="5">
    <name type="scientific">uncultured Chloroflexia bacterium</name>
    <dbReference type="NCBI Taxonomy" id="1672391"/>
    <lineage>
        <taxon>Bacteria</taxon>
        <taxon>Bacillati</taxon>
        <taxon>Chloroflexota</taxon>
        <taxon>Chloroflexia</taxon>
        <taxon>environmental samples</taxon>
    </lineage>
</organism>
<dbReference type="Pfam" id="PF14520">
    <property type="entry name" value="HHH_5"/>
    <property type="match status" value="1"/>
</dbReference>
<dbReference type="GO" id="GO:0043139">
    <property type="term" value="F:5'-3' DNA helicase activity"/>
    <property type="evidence" value="ECO:0007669"/>
    <property type="project" value="UniProtKB-UniRule"/>
</dbReference>
<gene>
    <name evidence="3" type="primary">recD2</name>
    <name evidence="5" type="ORF">AVDCRST_MAG26-3360</name>
</gene>
<dbReference type="InterPro" id="IPR027785">
    <property type="entry name" value="UvrD-like_helicase_C"/>
</dbReference>
<dbReference type="HAMAP" id="MF_01488">
    <property type="entry name" value="RecD2"/>
    <property type="match status" value="1"/>
</dbReference>
<proteinExistence type="inferred from homology"/>
<dbReference type="Gene3D" id="1.10.10.2220">
    <property type="match status" value="1"/>
</dbReference>
<comment type="function">
    <text evidence="3">DNA-dependent ATPase and ATP-dependent 5'-3' DNA helicase. Has no activity on blunt DNA or DNA with 3'-overhangs, requires at least 10 bases of 5'-ssDNA for helicase activity.</text>
</comment>
<feature type="binding site" evidence="3">
    <location>
        <begin position="349"/>
        <end position="353"/>
    </location>
    <ligand>
        <name>ATP</name>
        <dbReference type="ChEBI" id="CHEBI:30616"/>
    </ligand>
</feature>
<dbReference type="InterPro" id="IPR010994">
    <property type="entry name" value="RuvA_2-like"/>
</dbReference>
<dbReference type="NCBIfam" id="TIGR01448">
    <property type="entry name" value="recD_rel"/>
    <property type="match status" value="1"/>
</dbReference>
<dbReference type="AlphaFoldDB" id="A0A6J4JHT4"/>
<dbReference type="SUPFAM" id="SSF47781">
    <property type="entry name" value="RuvA domain 2-like"/>
    <property type="match status" value="1"/>
</dbReference>
<comment type="similarity">
    <text evidence="3">Belongs to the RecD family. RecD2 subfamily.</text>
</comment>
<keyword evidence="3" id="KW-0238">DNA-binding</keyword>
<keyword evidence="3" id="KW-0378">Hydrolase</keyword>
<dbReference type="Pfam" id="PF23139">
    <property type="entry name" value="OB_YrrC"/>
    <property type="match status" value="1"/>
</dbReference>
<dbReference type="GO" id="GO:0017116">
    <property type="term" value="F:single-stranded DNA helicase activity"/>
    <property type="evidence" value="ECO:0007669"/>
    <property type="project" value="TreeGrafter"/>
</dbReference>
<keyword evidence="1 3" id="KW-0547">Nucleotide-binding</keyword>
<dbReference type="InterPro" id="IPR003593">
    <property type="entry name" value="AAA+_ATPase"/>
</dbReference>
<dbReference type="SUPFAM" id="SSF52540">
    <property type="entry name" value="P-loop containing nucleoside triphosphate hydrolases"/>
    <property type="match status" value="1"/>
</dbReference>
<feature type="domain" description="AAA+ ATPase" evidence="4">
    <location>
        <begin position="338"/>
        <end position="483"/>
    </location>
</feature>
<dbReference type="Pfam" id="PF14490">
    <property type="entry name" value="HHH_RecD2"/>
    <property type="match status" value="1"/>
</dbReference>
<evidence type="ECO:0000256" key="1">
    <source>
        <dbReference type="ARBA" id="ARBA00022741"/>
    </source>
</evidence>
<dbReference type="InterPro" id="IPR041451">
    <property type="entry name" value="RecD2_SH13"/>
</dbReference>
<evidence type="ECO:0000313" key="5">
    <source>
        <dbReference type="EMBL" id="CAA9280777.1"/>
    </source>
</evidence>
<dbReference type="GO" id="GO:0005524">
    <property type="term" value="F:ATP binding"/>
    <property type="evidence" value="ECO:0007669"/>
    <property type="project" value="UniProtKB-UniRule"/>
</dbReference>
<evidence type="ECO:0000259" key="4">
    <source>
        <dbReference type="SMART" id="SM00382"/>
    </source>
</evidence>
<dbReference type="InterPro" id="IPR029493">
    <property type="entry name" value="RecD2-like_HHH"/>
</dbReference>
<dbReference type="Gene3D" id="1.10.150.20">
    <property type="entry name" value="5' to 3' exonuclease, C-terminal subdomain"/>
    <property type="match status" value="1"/>
</dbReference>
<dbReference type="EMBL" id="CADCTK010000785">
    <property type="protein sequence ID" value="CAA9280777.1"/>
    <property type="molecule type" value="Genomic_DNA"/>
</dbReference>
<dbReference type="GO" id="GO:0006310">
    <property type="term" value="P:DNA recombination"/>
    <property type="evidence" value="ECO:0007669"/>
    <property type="project" value="InterPro"/>
</dbReference>
<keyword evidence="3 5" id="KW-0347">Helicase</keyword>
<dbReference type="Pfam" id="PF13245">
    <property type="entry name" value="AAA_19"/>
    <property type="match status" value="1"/>
</dbReference>
<dbReference type="GO" id="GO:0009338">
    <property type="term" value="C:exodeoxyribonuclease V complex"/>
    <property type="evidence" value="ECO:0007669"/>
    <property type="project" value="TreeGrafter"/>
</dbReference>
<keyword evidence="2 3" id="KW-0067">ATP-binding</keyword>
<evidence type="ECO:0000256" key="2">
    <source>
        <dbReference type="ARBA" id="ARBA00022840"/>
    </source>
</evidence>
<dbReference type="CDD" id="cd18809">
    <property type="entry name" value="SF1_C_RecD"/>
    <property type="match status" value="1"/>
</dbReference>
<name>A0A6J4JHT4_9CHLR</name>
<evidence type="ECO:0000256" key="3">
    <source>
        <dbReference type="HAMAP-Rule" id="MF_01488"/>
    </source>
</evidence>
<accession>A0A6J4JHT4</accession>
<sequence>MATLEGSIERITYRSEETGYTVARLQPSGKRHLVTVVGKLLGVQVGESLRLEGEWTSHPEHGRQFAAAGWQSVLPTDVEGIRKYLGSGLIKGIGPVMAERIVKTFGAETLRVIEGDPRRLSEVPGLGGKKIDSILKAWNEQQGIKALMALLQSRGITPSLAIRIYRQYGEAAISIIDTSPYRLADEVVGVGFTTADQVALGQGVRHDDPFRIGAGLRHALHEAAADGHCYLPAEQLVDRATRLLDVDPSLVEATLRNSDAAGEVHLDEVDGERHVYLLPFYRAELGVANAIRSIQVTPSAIAPRFKRLAWRQYWDGLARRQGQELTPKQREAVQVALTTKFCVLTGGPGTGKTTTLRTVIDLLDAQKCRYVLASPTGRAAKRLSEATGAEAKTIHRLLEYSPIGDSRFKRTRDNPLEADIVVVDETSMLDIFLCNDLLKAVPPSAHVLFVGDVDQLPSVGPGNVLRDLIDSWAVPAIHLDRIFRQAEDSEIIENAHRINSGEMPRWDDNPRAFFFSSRPEPAACAERVVELVTTRIRRGFRLGPRAIQVLSPTHRGPAGVQALNQALQAALNPPHPGRAERAWGDTVFRTGDRVMQVRNNYDLDVYNGDIGEIRAVDADTQTLTVGYEEADGLHEVVYDWAYLDELQLAYATSIHKAQGAEYPAVVVPLLPQHAILLQRNLLYTAVTRAKQLVVLVGDERAVKTAVRNNEVAARFTGLKRRLRSEV</sequence>
<keyword evidence="3" id="KW-0413">Isomerase</keyword>
<dbReference type="InterPro" id="IPR055446">
    <property type="entry name" value="RecD2_N_OB"/>
</dbReference>
<dbReference type="InterPro" id="IPR050534">
    <property type="entry name" value="Coronavir_polyprotein_1ab"/>
</dbReference>
<dbReference type="EC" id="5.6.2.3" evidence="3"/>
<dbReference type="InterPro" id="IPR006345">
    <property type="entry name" value="RecD2"/>
</dbReference>
<dbReference type="CDD" id="cd17933">
    <property type="entry name" value="DEXSc_RecD-like"/>
    <property type="match status" value="1"/>
</dbReference>
<dbReference type="Gene3D" id="3.40.50.300">
    <property type="entry name" value="P-loop containing nucleotide triphosphate hydrolases"/>
    <property type="match status" value="2"/>
</dbReference>
<dbReference type="GO" id="GO:0003677">
    <property type="term" value="F:DNA binding"/>
    <property type="evidence" value="ECO:0007669"/>
    <property type="project" value="UniProtKB-UniRule"/>
</dbReference>
<dbReference type="PANTHER" id="PTHR43788:SF6">
    <property type="entry name" value="DNA HELICASE B"/>
    <property type="match status" value="1"/>
</dbReference>
<dbReference type="Pfam" id="PF13538">
    <property type="entry name" value="UvrD_C_2"/>
    <property type="match status" value="1"/>
</dbReference>